<evidence type="ECO:0008006" key="3">
    <source>
        <dbReference type="Google" id="ProtNLM"/>
    </source>
</evidence>
<accession>A0A117MRF4</accession>
<proteinExistence type="predicted"/>
<dbReference type="SUPFAM" id="SSF48439">
    <property type="entry name" value="Protein prenylyltransferase"/>
    <property type="match status" value="1"/>
</dbReference>
<keyword evidence="2" id="KW-1185">Reference proteome</keyword>
<evidence type="ECO:0000313" key="1">
    <source>
        <dbReference type="EMBL" id="KUL31692.1"/>
    </source>
</evidence>
<dbReference type="EMBL" id="LLZH01000200">
    <property type="protein sequence ID" value="KUL31692.1"/>
    <property type="molecule type" value="Genomic_DNA"/>
</dbReference>
<evidence type="ECO:0000313" key="2">
    <source>
        <dbReference type="Proteomes" id="UP000053244"/>
    </source>
</evidence>
<dbReference type="AlphaFoldDB" id="A0A117MRF4"/>
<dbReference type="Proteomes" id="UP000053244">
    <property type="component" value="Unassembled WGS sequence"/>
</dbReference>
<dbReference type="OrthoDB" id="7171245at2"/>
<name>A0A117MRF4_9ACTN</name>
<reference evidence="1 2" key="1">
    <citation type="submission" date="2015-10" db="EMBL/GenBank/DDBJ databases">
        <authorList>
            <person name="Gilbert D.G."/>
        </authorList>
    </citation>
    <scope>NUCLEOTIDE SEQUENCE [LARGE SCALE GENOMIC DNA]</scope>
    <source>
        <strain evidence="1 2">NRRL B-16712</strain>
    </source>
</reference>
<protein>
    <recommendedName>
        <fullName evidence="3">DUF4034 domain-containing protein</fullName>
    </recommendedName>
</protein>
<organism evidence="1 2">
    <name type="scientific">Actinoplanes awajinensis subsp. mycoplanecinus</name>
    <dbReference type="NCBI Taxonomy" id="135947"/>
    <lineage>
        <taxon>Bacteria</taxon>
        <taxon>Bacillati</taxon>
        <taxon>Actinomycetota</taxon>
        <taxon>Actinomycetes</taxon>
        <taxon>Micromonosporales</taxon>
        <taxon>Micromonosporaceae</taxon>
        <taxon>Actinoplanes</taxon>
    </lineage>
</organism>
<sequence length="321" mass="37106">MWPFTKQQDPAPTTIGLAKAPDLQQLNLGLKARDWPAVRDILTAADPVHLMSYMVHVADAAGVEEWIPDVVRAEPDSTLPLLVRGARAVYWAWEARGSGTADTVSPEQWKIWFSRLKLAENCLDEVTDRDPACAEAWHYLIILSRARQLPEQERWRRFEKLIEIDPTHLFGHQQMLENLKPKWSGSTEAMFDFARTRAAAWPGTDIPVLIAEAHREHRSSSGDKKHFRRNEVAGEIYAAAHNSFWHDDYRRSIMTPRVWNEFAYGLTMGRYFREACAVYDLIGDDEFRTTPWRSVERFQELRDRARDKADDPDPTDDEDDD</sequence>
<dbReference type="RefSeq" id="WP_067693828.1">
    <property type="nucleotide sequence ID" value="NZ_LLZH01000200.1"/>
</dbReference>
<gene>
    <name evidence="1" type="ORF">ADL15_21150</name>
</gene>
<comment type="caution">
    <text evidence="1">The sequence shown here is derived from an EMBL/GenBank/DDBJ whole genome shotgun (WGS) entry which is preliminary data.</text>
</comment>